<dbReference type="Gene3D" id="1.10.890.40">
    <property type="match status" value="1"/>
</dbReference>
<dbReference type="GeneID" id="23847572"/>
<comment type="caution">
    <text evidence="3">The sequence shown here is derived from an EMBL/GenBank/DDBJ whole genome shotgun (WGS) entry which is preliminary data.</text>
</comment>
<dbReference type="RefSeq" id="WP_017457016.1">
    <property type="nucleotide sequence ID" value="NZ_FMUI01000003.1"/>
</dbReference>
<keyword evidence="1" id="KW-0732">Signal</keyword>
<proteinExistence type="predicted"/>
<evidence type="ECO:0000313" key="3">
    <source>
        <dbReference type="EMBL" id="SCX44809.1"/>
    </source>
</evidence>
<feature type="chain" id="PRO_5032639537" description="Rap1a immunity protein domain-containing protein" evidence="1">
    <location>
        <begin position="20"/>
        <end position="145"/>
    </location>
</feature>
<evidence type="ECO:0000313" key="4">
    <source>
        <dbReference type="Proteomes" id="UP000183569"/>
    </source>
</evidence>
<feature type="signal peptide" evidence="1">
    <location>
        <begin position="1"/>
        <end position="19"/>
    </location>
</feature>
<reference evidence="3 4" key="1">
    <citation type="submission" date="2016-10" db="EMBL/GenBank/DDBJ databases">
        <authorList>
            <person name="Varghese N."/>
            <person name="Submissions S."/>
        </authorList>
    </citation>
    <scope>NUCLEOTIDE SEQUENCE [LARGE SCALE GENOMIC DNA]</scope>
    <source>
        <strain evidence="3 4">CGMCC 1.12102</strain>
    </source>
</reference>
<feature type="domain" description="Rap1a immunity protein" evidence="2">
    <location>
        <begin position="61"/>
        <end position="132"/>
    </location>
</feature>
<dbReference type="EMBL" id="FMUI01000003">
    <property type="protein sequence ID" value="SCX44809.1"/>
    <property type="molecule type" value="Genomic_DNA"/>
</dbReference>
<protein>
    <recommendedName>
        <fullName evidence="2">Rap1a immunity protein domain-containing protein</fullName>
    </recommendedName>
</protein>
<accession>A0A1G4XUC7</accession>
<gene>
    <name evidence="3" type="ORF">SAMN02927897_01459</name>
</gene>
<dbReference type="Proteomes" id="UP000183569">
    <property type="component" value="Unassembled WGS sequence"/>
</dbReference>
<dbReference type="AlphaFoldDB" id="A0A1G4XUC7"/>
<dbReference type="Pfam" id="PF18602">
    <property type="entry name" value="Rap1a"/>
    <property type="match status" value="1"/>
</dbReference>
<dbReference type="InterPro" id="IPR041238">
    <property type="entry name" value="Rap1a"/>
</dbReference>
<evidence type="ECO:0000256" key="1">
    <source>
        <dbReference type="SAM" id="SignalP"/>
    </source>
</evidence>
<organism evidence="3 4">
    <name type="scientific">Kosakonia sacchari</name>
    <dbReference type="NCBI Taxonomy" id="1158459"/>
    <lineage>
        <taxon>Bacteria</taxon>
        <taxon>Pseudomonadati</taxon>
        <taxon>Pseudomonadota</taxon>
        <taxon>Gammaproteobacteria</taxon>
        <taxon>Enterobacterales</taxon>
        <taxon>Enterobacteriaceae</taxon>
        <taxon>Kosakonia</taxon>
    </lineage>
</organism>
<evidence type="ECO:0000259" key="2">
    <source>
        <dbReference type="Pfam" id="PF18602"/>
    </source>
</evidence>
<sequence>MRQCIMLAGLLFCSALSWAEQDYTPRAQALPQDDTANFLRDPALLTSQDVNMSGERFFNAWTSKSNERERIKADLYLLGVLDTTEGTVWCSYRRFKSITLHEIVYSYFRSLPPERLKQARASSLIIDAMTQHHGGCEKSTPSRNK</sequence>
<name>A0A1G4XUC7_9ENTR</name>